<evidence type="ECO:0000313" key="3">
    <source>
        <dbReference type="Proteomes" id="UP001497493"/>
    </source>
</evidence>
<feature type="region of interest" description="Disordered" evidence="1">
    <location>
        <begin position="45"/>
        <end position="98"/>
    </location>
</feature>
<sequence>MGAFRLSRGDGLPPGAMARPGLGDPRPDHDVIPLGRIHRGLGFAYDRRRDPGHKGIGLSPIARWGASRNGGLGDRPRTSGDDRRPSPLGLMTAVTDSP</sequence>
<proteinExistence type="predicted"/>
<accession>A0ABM9NFD5</accession>
<gene>
    <name evidence="2" type="ORF">MECH1_V1_0543</name>
</gene>
<evidence type="ECO:0000256" key="1">
    <source>
        <dbReference type="SAM" id="MobiDB-lite"/>
    </source>
</evidence>
<dbReference type="EMBL" id="OZ026884">
    <property type="protein sequence ID" value="CAL1239319.1"/>
    <property type="molecule type" value="Genomic_DNA"/>
</dbReference>
<protein>
    <submittedName>
        <fullName evidence="2">Uncharacterized protein</fullName>
    </submittedName>
</protein>
<organism evidence="2 3">
    <name type="scientific">Candidatus Methylocalor cossyra</name>
    <dbReference type="NCBI Taxonomy" id="3108543"/>
    <lineage>
        <taxon>Bacteria</taxon>
        <taxon>Pseudomonadati</taxon>
        <taxon>Pseudomonadota</taxon>
        <taxon>Gammaproteobacteria</taxon>
        <taxon>Methylococcales</taxon>
        <taxon>Methylococcaceae</taxon>
        <taxon>Candidatus Methylocalor</taxon>
    </lineage>
</organism>
<reference evidence="2 3" key="1">
    <citation type="submission" date="2024-04" db="EMBL/GenBank/DDBJ databases">
        <authorList>
            <person name="Cremers G."/>
        </authorList>
    </citation>
    <scope>NUCLEOTIDE SEQUENCE [LARGE SCALE GENOMIC DNA]</scope>
    <source>
        <strain evidence="2">MeCH1-AG</strain>
    </source>
</reference>
<dbReference type="Proteomes" id="UP001497493">
    <property type="component" value="Chromosome"/>
</dbReference>
<feature type="compositionally biased region" description="Basic and acidic residues" evidence="1">
    <location>
        <begin position="74"/>
        <end position="85"/>
    </location>
</feature>
<name>A0ABM9NFD5_9GAMM</name>
<keyword evidence="3" id="KW-1185">Reference proteome</keyword>
<feature type="region of interest" description="Disordered" evidence="1">
    <location>
        <begin position="1"/>
        <end position="31"/>
    </location>
</feature>
<evidence type="ECO:0000313" key="2">
    <source>
        <dbReference type="EMBL" id="CAL1239319.1"/>
    </source>
</evidence>